<protein>
    <recommendedName>
        <fullName evidence="3">beta-lactamase</fullName>
        <ecNumber evidence="3">3.5.2.6</ecNumber>
    </recommendedName>
</protein>
<comment type="caution">
    <text evidence="6">The sequence shown here is derived from an EMBL/GenBank/DDBJ whole genome shotgun (WGS) entry which is preliminary data.</text>
</comment>
<proteinExistence type="inferred from homology"/>
<organism evidence="6 7">
    <name type="scientific">Sodaliphilus pleomorphus</name>
    <dbReference type="NCBI Taxonomy" id="2606626"/>
    <lineage>
        <taxon>Bacteria</taxon>
        <taxon>Pseudomonadati</taxon>
        <taxon>Bacteroidota</taxon>
        <taxon>Bacteroidia</taxon>
        <taxon>Bacteroidales</taxon>
        <taxon>Muribaculaceae</taxon>
        <taxon>Sodaliphilus</taxon>
    </lineage>
</organism>
<reference evidence="6 7" key="1">
    <citation type="submission" date="2019-08" db="EMBL/GenBank/DDBJ databases">
        <title>In-depth cultivation of the pig gut microbiome towards novel bacterial diversity and tailored functional studies.</title>
        <authorList>
            <person name="Wylensek D."/>
            <person name="Hitch T.C.A."/>
            <person name="Clavel T."/>
        </authorList>
    </citation>
    <scope>NUCLEOTIDE SEQUENCE [LARGE SCALE GENOMIC DNA]</scope>
    <source>
        <strain evidence="6 7">Oil-RF-744-WCA-WT-10</strain>
    </source>
</reference>
<keyword evidence="4" id="KW-0472">Membrane</keyword>
<dbReference type="PANTHER" id="PTHR35333">
    <property type="entry name" value="BETA-LACTAMASE"/>
    <property type="match status" value="1"/>
</dbReference>
<keyword evidence="7" id="KW-1185">Reference proteome</keyword>
<evidence type="ECO:0000256" key="2">
    <source>
        <dbReference type="ARBA" id="ARBA00009009"/>
    </source>
</evidence>
<dbReference type="PANTHER" id="PTHR35333:SF3">
    <property type="entry name" value="BETA-LACTAMASE-TYPE TRANSPEPTIDASE FOLD CONTAINING PROTEIN"/>
    <property type="match status" value="1"/>
</dbReference>
<dbReference type="InterPro" id="IPR012338">
    <property type="entry name" value="Beta-lactam/transpept-like"/>
</dbReference>
<dbReference type="GO" id="GO:0030655">
    <property type="term" value="P:beta-lactam antibiotic catabolic process"/>
    <property type="evidence" value="ECO:0007669"/>
    <property type="project" value="InterPro"/>
</dbReference>
<dbReference type="InterPro" id="IPR000871">
    <property type="entry name" value="Beta-lactam_class-A"/>
</dbReference>
<dbReference type="EC" id="3.5.2.6" evidence="3"/>
<feature type="domain" description="Beta-lactamase class A catalytic" evidence="5">
    <location>
        <begin position="74"/>
        <end position="290"/>
    </location>
</feature>
<keyword evidence="6" id="KW-0378">Hydrolase</keyword>
<keyword evidence="4" id="KW-0812">Transmembrane</keyword>
<evidence type="ECO:0000313" key="7">
    <source>
        <dbReference type="Proteomes" id="UP000483362"/>
    </source>
</evidence>
<comment type="catalytic activity">
    <reaction evidence="1">
        <text>a beta-lactam + H2O = a substituted beta-amino acid</text>
        <dbReference type="Rhea" id="RHEA:20401"/>
        <dbReference type="ChEBI" id="CHEBI:15377"/>
        <dbReference type="ChEBI" id="CHEBI:35627"/>
        <dbReference type="ChEBI" id="CHEBI:140347"/>
        <dbReference type="EC" id="3.5.2.6"/>
    </reaction>
</comment>
<dbReference type="AlphaFoldDB" id="A0A6L5XDX9"/>
<evidence type="ECO:0000256" key="1">
    <source>
        <dbReference type="ARBA" id="ARBA00001526"/>
    </source>
</evidence>
<dbReference type="Gene3D" id="3.40.710.10">
    <property type="entry name" value="DD-peptidase/beta-lactamase superfamily"/>
    <property type="match status" value="1"/>
</dbReference>
<evidence type="ECO:0000313" key="6">
    <source>
        <dbReference type="EMBL" id="MSS17573.1"/>
    </source>
</evidence>
<gene>
    <name evidence="6" type="ORF">FYJ29_07360</name>
</gene>
<dbReference type="GO" id="GO:0046677">
    <property type="term" value="P:response to antibiotic"/>
    <property type="evidence" value="ECO:0007669"/>
    <property type="project" value="InterPro"/>
</dbReference>
<dbReference type="Pfam" id="PF13354">
    <property type="entry name" value="Beta-lactamase2"/>
    <property type="match status" value="1"/>
</dbReference>
<accession>A0A6L5XDX9</accession>
<dbReference type="Proteomes" id="UP000483362">
    <property type="component" value="Unassembled WGS sequence"/>
</dbReference>
<feature type="transmembrane region" description="Helical" evidence="4">
    <location>
        <begin position="46"/>
        <end position="64"/>
    </location>
</feature>
<dbReference type="InterPro" id="IPR045155">
    <property type="entry name" value="Beta-lactam_cat"/>
</dbReference>
<dbReference type="GO" id="GO:0008800">
    <property type="term" value="F:beta-lactamase activity"/>
    <property type="evidence" value="ECO:0007669"/>
    <property type="project" value="UniProtKB-EC"/>
</dbReference>
<name>A0A6L5XDX9_9BACT</name>
<evidence type="ECO:0000256" key="3">
    <source>
        <dbReference type="ARBA" id="ARBA00012865"/>
    </source>
</evidence>
<evidence type="ECO:0000256" key="4">
    <source>
        <dbReference type="SAM" id="Phobius"/>
    </source>
</evidence>
<comment type="similarity">
    <text evidence="2">Belongs to the class-A beta-lactamase family.</text>
</comment>
<evidence type="ECO:0000259" key="5">
    <source>
        <dbReference type="Pfam" id="PF13354"/>
    </source>
</evidence>
<keyword evidence="4" id="KW-1133">Transmembrane helix</keyword>
<sequence length="317" mass="36040">MRKTRKDWKRLLITYAGCLTETTMAEENKIRLHIFFWGGMKAKSPLARIVLLVVFILLSLSVSARNDYGACLIKDGQFYGIHENNYFPMNSVMKFPQALFVADWMQRNNIRLSDSVKVTKEELIEGTWSPKLGDIQTSKSFTYAELLSYSLMLSDNNACDVLFKRCGDPKTVEAYIRKLGFKRIHIRKTERQMREDHSCCRYNKATPKDMTLLLQWFSSHNSDTPILQFIWETMMKCETGMDRLPAANPEGAALLHKTGSGYTNKDGTTDIGDAGIYLLSDGSKWPICVFVKGASTNNIISEISLKLQAMALALDRK</sequence>
<dbReference type="EMBL" id="VULT01000010">
    <property type="protein sequence ID" value="MSS17573.1"/>
    <property type="molecule type" value="Genomic_DNA"/>
</dbReference>
<dbReference type="SUPFAM" id="SSF56601">
    <property type="entry name" value="beta-lactamase/transpeptidase-like"/>
    <property type="match status" value="1"/>
</dbReference>